<feature type="transmembrane region" description="Helical" evidence="2">
    <location>
        <begin position="30"/>
        <end position="49"/>
    </location>
</feature>
<reference evidence="3" key="1">
    <citation type="submission" date="2014-12" db="EMBL/GenBank/DDBJ databases">
        <title>Insight into the proteome of Arion vulgaris.</title>
        <authorList>
            <person name="Aradska J."/>
            <person name="Bulat T."/>
            <person name="Smidak R."/>
            <person name="Sarate P."/>
            <person name="Gangsoo J."/>
            <person name="Sialana F."/>
            <person name="Bilban M."/>
            <person name="Lubec G."/>
        </authorList>
    </citation>
    <scope>NUCLEOTIDE SEQUENCE</scope>
    <source>
        <tissue evidence="3">Skin</tissue>
    </source>
</reference>
<sequence length="628" mass="70169">HACMKQTYINLIKFPDPEGLTMTRGSSKHFLNNHFLFFLITTTIFFPYGTEAYTCTTTPNCSQFYTTGSCQAGSYVDFNGVGSVAESDFDFFQNSGTCSSNNYFGDPSSSSLWVDSNILKQKTVKIVVTSNGNLTYCLINKGVLHNYGLAVQWGIGFATSYGWDKMRNIPSTENPTKVNPIAFTNNDVDAYIDTCSRGRRDNCGYEHCLGTGRACIYCTEGDYYTNTTCNKYPSYCTPILGSGTYYQKDCPPENGISNKNSNRGPAEVIKEDFPNAYQRTRGCSVNNTIYDSTITSSNIVQNTYMIESLDSTKPGSFKYCLWDGVLHNYTVNLEAKASGNSYQFVGLKKYRYFASSNIFPNPDYSGNLDITPITTDVPNLIGSKCPYEDCLKSGNCKFCNETQNFYQTGPCPPLTTTIPTTIETTTQEKFSSSGATTVESRTTIDSVSSTKESETSTGKHRTETSSGQTNVEPSTQENSRIEMTTSIVEGLTESTSRATDSTSLSLETTTRSFSVGLETTTESFPILSYYLEKGIWKYSINNDTLLVYEIEDCSYSMILNCTLQKDFCEDFIKNTGDYQDFQREKLMYRSWKVFLILFIIVLILLLVFILALGLCVLRRDETTVVNNF</sequence>
<dbReference type="EMBL" id="HACG01012859">
    <property type="protein sequence ID" value="CEK59724.1"/>
    <property type="molecule type" value="Transcribed_RNA"/>
</dbReference>
<feature type="transmembrane region" description="Helical" evidence="2">
    <location>
        <begin position="593"/>
        <end position="617"/>
    </location>
</feature>
<accession>A0A0B6YTY2</accession>
<evidence type="ECO:0000313" key="3">
    <source>
        <dbReference type="EMBL" id="CEK59724.1"/>
    </source>
</evidence>
<evidence type="ECO:0000256" key="1">
    <source>
        <dbReference type="SAM" id="MobiDB-lite"/>
    </source>
</evidence>
<feature type="region of interest" description="Disordered" evidence="1">
    <location>
        <begin position="423"/>
        <end position="482"/>
    </location>
</feature>
<feature type="non-terminal residue" evidence="3">
    <location>
        <position position="1"/>
    </location>
</feature>
<organism evidence="3">
    <name type="scientific">Arion vulgaris</name>
    <dbReference type="NCBI Taxonomy" id="1028688"/>
    <lineage>
        <taxon>Eukaryota</taxon>
        <taxon>Metazoa</taxon>
        <taxon>Spiralia</taxon>
        <taxon>Lophotrochozoa</taxon>
        <taxon>Mollusca</taxon>
        <taxon>Gastropoda</taxon>
        <taxon>Heterobranchia</taxon>
        <taxon>Euthyneura</taxon>
        <taxon>Panpulmonata</taxon>
        <taxon>Eupulmonata</taxon>
        <taxon>Stylommatophora</taxon>
        <taxon>Helicina</taxon>
        <taxon>Arionoidea</taxon>
        <taxon>Arionidae</taxon>
        <taxon>Arion</taxon>
    </lineage>
</organism>
<evidence type="ECO:0000256" key="2">
    <source>
        <dbReference type="SAM" id="Phobius"/>
    </source>
</evidence>
<gene>
    <name evidence="3" type="primary">ORF37229</name>
</gene>
<keyword evidence="2" id="KW-1133">Transmembrane helix</keyword>
<dbReference type="AlphaFoldDB" id="A0A0B6YTY2"/>
<protein>
    <submittedName>
        <fullName evidence="3">Uncharacterized protein</fullName>
    </submittedName>
</protein>
<proteinExistence type="predicted"/>
<name>A0A0B6YTY2_9EUPU</name>
<keyword evidence="2" id="KW-0472">Membrane</keyword>
<feature type="compositionally biased region" description="Polar residues" evidence="1">
    <location>
        <begin position="427"/>
        <end position="445"/>
    </location>
</feature>
<keyword evidence="2" id="KW-0812">Transmembrane</keyword>
<feature type="compositionally biased region" description="Polar residues" evidence="1">
    <location>
        <begin position="464"/>
        <end position="482"/>
    </location>
</feature>